<organism evidence="1 2">
    <name type="scientific">Thioclava litoralis</name>
    <dbReference type="NCBI Taxonomy" id="3076557"/>
    <lineage>
        <taxon>Bacteria</taxon>
        <taxon>Pseudomonadati</taxon>
        <taxon>Pseudomonadota</taxon>
        <taxon>Alphaproteobacteria</taxon>
        <taxon>Rhodobacterales</taxon>
        <taxon>Paracoccaceae</taxon>
        <taxon>Thioclava</taxon>
    </lineage>
</organism>
<keyword evidence="2" id="KW-1185">Reference proteome</keyword>
<accession>A0ABZ1DXT0</accession>
<sequence length="122" mass="13502">MTDVTVTICTTCRRAGDEADPRPGTRLHQALQHADLPQGVKVRAAECLSACTRSCSMVLAGGAQRWTYVYGDLDPDLHLEDILSGIRAYKDTTDGLVPWRARPVIFRKQSIARIPPQNDPQE</sequence>
<dbReference type="SUPFAM" id="SSF52833">
    <property type="entry name" value="Thioredoxin-like"/>
    <property type="match status" value="1"/>
</dbReference>
<proteinExistence type="predicted"/>
<evidence type="ECO:0000313" key="2">
    <source>
        <dbReference type="Proteomes" id="UP001623290"/>
    </source>
</evidence>
<evidence type="ECO:0000313" key="1">
    <source>
        <dbReference type="EMBL" id="WRY33589.1"/>
    </source>
</evidence>
<dbReference type="Proteomes" id="UP001623290">
    <property type="component" value="Chromosome"/>
</dbReference>
<dbReference type="Pfam" id="PF07845">
    <property type="entry name" value="DUF1636"/>
    <property type="match status" value="1"/>
</dbReference>
<dbReference type="InterPro" id="IPR036249">
    <property type="entry name" value="Thioredoxin-like_sf"/>
</dbReference>
<gene>
    <name evidence="1" type="ORF">RPE78_13055</name>
</gene>
<dbReference type="RefSeq" id="WP_339107359.1">
    <property type="nucleotide sequence ID" value="NZ_CP135443.1"/>
</dbReference>
<dbReference type="InterPro" id="IPR012863">
    <property type="entry name" value="DUF1636"/>
</dbReference>
<reference evidence="1 2" key="1">
    <citation type="submission" date="2023-09" db="EMBL/GenBank/DDBJ databases">
        <title>Thioclava shenzhenensis sp. nov., a multidrug resistant bacteria-antagonizing species isolated from coastal seawater.</title>
        <authorList>
            <person name="Long M."/>
        </authorList>
    </citation>
    <scope>NUCLEOTIDE SEQUENCE [LARGE SCALE GENOMIC DNA]</scope>
    <source>
        <strain evidence="1 2">FTW29</strain>
    </source>
</reference>
<dbReference type="EMBL" id="CP135443">
    <property type="protein sequence ID" value="WRY33589.1"/>
    <property type="molecule type" value="Genomic_DNA"/>
</dbReference>
<name>A0ABZ1DXT0_9RHOB</name>
<protein>
    <submittedName>
        <fullName evidence="1">DUF1636 domain-containing protein</fullName>
    </submittedName>
</protein>